<dbReference type="GO" id="GO:0005737">
    <property type="term" value="C:cytoplasm"/>
    <property type="evidence" value="ECO:0007669"/>
    <property type="project" value="TreeGrafter"/>
</dbReference>
<dbReference type="InterPro" id="IPR051531">
    <property type="entry name" value="N-acetyltransferase"/>
</dbReference>
<dbReference type="PROSITE" id="PS51186">
    <property type="entry name" value="GNAT"/>
    <property type="match status" value="1"/>
</dbReference>
<evidence type="ECO:0000256" key="1">
    <source>
        <dbReference type="ARBA" id="ARBA00022679"/>
    </source>
</evidence>
<dbReference type="InterPro" id="IPR000182">
    <property type="entry name" value="GNAT_dom"/>
</dbReference>
<dbReference type="PANTHER" id="PTHR43792">
    <property type="entry name" value="GNAT FAMILY, PUTATIVE (AFU_ORTHOLOGUE AFUA_3G00765)-RELATED-RELATED"/>
    <property type="match status" value="1"/>
</dbReference>
<protein>
    <recommendedName>
        <fullName evidence="4">N-acetyltransferase domain-containing protein</fullName>
    </recommendedName>
</protein>
<name>A0A645A346_9ZZZZ</name>
<evidence type="ECO:0000259" key="4">
    <source>
        <dbReference type="PROSITE" id="PS51186"/>
    </source>
</evidence>
<dbReference type="PANTHER" id="PTHR43792:SF8">
    <property type="entry name" value="[RIBOSOMAL PROTEIN US5]-ALANINE N-ACETYLTRANSFERASE"/>
    <property type="match status" value="1"/>
</dbReference>
<keyword evidence="2" id="KW-0012">Acyltransferase</keyword>
<dbReference type="GO" id="GO:0008999">
    <property type="term" value="F:protein-N-terminal-alanine acetyltransferase activity"/>
    <property type="evidence" value="ECO:0007669"/>
    <property type="project" value="TreeGrafter"/>
</dbReference>
<proteinExistence type="inferred from homology"/>
<keyword evidence="1" id="KW-0808">Transferase</keyword>
<evidence type="ECO:0000256" key="2">
    <source>
        <dbReference type="ARBA" id="ARBA00023315"/>
    </source>
</evidence>
<dbReference type="Pfam" id="PF13302">
    <property type="entry name" value="Acetyltransf_3"/>
    <property type="match status" value="1"/>
</dbReference>
<comment type="caution">
    <text evidence="5">The sequence shown here is derived from an EMBL/GenBank/DDBJ whole genome shotgun (WGS) entry which is preliminary data.</text>
</comment>
<dbReference type="AlphaFoldDB" id="A0A645A346"/>
<reference evidence="5" key="1">
    <citation type="submission" date="2019-08" db="EMBL/GenBank/DDBJ databases">
        <authorList>
            <person name="Kucharzyk K."/>
            <person name="Murdoch R.W."/>
            <person name="Higgins S."/>
            <person name="Loffler F."/>
        </authorList>
    </citation>
    <scope>NUCLEOTIDE SEQUENCE</scope>
</reference>
<sequence length="185" mass="21028">MQLVTMRLILRPWRESDAGSLYAYARDPRVGPIAGWPPHTSVEYSRQIIQNVLSAEETYAVTLKSENDRAVGSIGLLRGAASNLPLREKEGEIGYWIGVPYWGRGLIPEAAEELIRRVFVDLGLENLWCGYFDGNEKSKRVQAKCGFTYHHTVPDVSWPLTGDIRTEHFTRLTKGQWLARRTARL</sequence>
<feature type="domain" description="N-acetyltransferase" evidence="4">
    <location>
        <begin position="8"/>
        <end position="171"/>
    </location>
</feature>
<evidence type="ECO:0000313" key="5">
    <source>
        <dbReference type="EMBL" id="MPM47148.1"/>
    </source>
</evidence>
<organism evidence="5">
    <name type="scientific">bioreactor metagenome</name>
    <dbReference type="NCBI Taxonomy" id="1076179"/>
    <lineage>
        <taxon>unclassified sequences</taxon>
        <taxon>metagenomes</taxon>
        <taxon>ecological metagenomes</taxon>
    </lineage>
</organism>
<dbReference type="EMBL" id="VSSQ01011561">
    <property type="protein sequence ID" value="MPM47148.1"/>
    <property type="molecule type" value="Genomic_DNA"/>
</dbReference>
<comment type="similarity">
    <text evidence="3">Belongs to the acetyltransferase family. RimJ subfamily.</text>
</comment>
<dbReference type="SUPFAM" id="SSF55729">
    <property type="entry name" value="Acyl-CoA N-acyltransferases (Nat)"/>
    <property type="match status" value="1"/>
</dbReference>
<gene>
    <name evidence="5" type="ORF">SDC9_93856</name>
</gene>
<dbReference type="InterPro" id="IPR016181">
    <property type="entry name" value="Acyl_CoA_acyltransferase"/>
</dbReference>
<evidence type="ECO:0000256" key="3">
    <source>
        <dbReference type="ARBA" id="ARBA00038502"/>
    </source>
</evidence>
<dbReference type="Gene3D" id="3.40.630.30">
    <property type="match status" value="1"/>
</dbReference>
<accession>A0A645A346</accession>